<evidence type="ECO:0000313" key="5">
    <source>
        <dbReference type="Proteomes" id="UP000230821"/>
    </source>
</evidence>
<reference evidence="4 5" key="1">
    <citation type="submission" date="2017-10" db="EMBL/GenBank/DDBJ databases">
        <title>Novel microbial diversity and functional potential in the marine mammal oral microbiome.</title>
        <authorList>
            <person name="Dudek N.K."/>
            <person name="Sun C.L."/>
            <person name="Burstein D."/>
            <person name="Kantor R.S."/>
            <person name="Aliaga Goltsman D.S."/>
            <person name="Bik E.M."/>
            <person name="Thomas B.C."/>
            <person name="Banfield J.F."/>
            <person name="Relman D.A."/>
        </authorList>
    </citation>
    <scope>NUCLEOTIDE SEQUENCE [LARGE SCALE GENOMIC DNA]</scope>
    <source>
        <strain evidence="4">DOLJORAL78_47_16</strain>
    </source>
</reference>
<evidence type="ECO:0000256" key="1">
    <source>
        <dbReference type="ARBA" id="ARBA00022679"/>
    </source>
</evidence>
<evidence type="ECO:0008006" key="6">
    <source>
        <dbReference type="Google" id="ProtNLM"/>
    </source>
</evidence>
<dbReference type="SUPFAM" id="SSF53756">
    <property type="entry name" value="UDP-Glycosyltransferase/glycogen phosphorylase"/>
    <property type="match status" value="1"/>
</dbReference>
<dbReference type="InterPro" id="IPR028098">
    <property type="entry name" value="Glyco_trans_4-like_N"/>
</dbReference>
<dbReference type="GO" id="GO:0016757">
    <property type="term" value="F:glycosyltransferase activity"/>
    <property type="evidence" value="ECO:0007669"/>
    <property type="project" value="InterPro"/>
</dbReference>
<dbReference type="Proteomes" id="UP000230821">
    <property type="component" value="Unassembled WGS sequence"/>
</dbReference>
<dbReference type="AlphaFoldDB" id="A0A2G6KCQ5"/>
<proteinExistence type="predicted"/>
<evidence type="ECO:0000313" key="4">
    <source>
        <dbReference type="EMBL" id="PIE33458.1"/>
    </source>
</evidence>
<name>A0A2G6KCQ5_9BACT</name>
<feature type="domain" description="Glycosyltransferase subfamily 4-like N-terminal" evidence="3">
    <location>
        <begin position="67"/>
        <end position="171"/>
    </location>
</feature>
<evidence type="ECO:0000259" key="2">
    <source>
        <dbReference type="Pfam" id="PF00534"/>
    </source>
</evidence>
<feature type="domain" description="Glycosyl transferase family 1" evidence="2">
    <location>
        <begin position="196"/>
        <end position="351"/>
    </location>
</feature>
<dbReference type="CDD" id="cd03809">
    <property type="entry name" value="GT4_MtfB-like"/>
    <property type="match status" value="1"/>
</dbReference>
<protein>
    <recommendedName>
        <fullName evidence="6">Glycosyl transferase family 1</fullName>
    </recommendedName>
</protein>
<dbReference type="Gene3D" id="3.40.50.2000">
    <property type="entry name" value="Glycogen Phosphorylase B"/>
    <property type="match status" value="2"/>
</dbReference>
<dbReference type="PANTHER" id="PTHR46401:SF2">
    <property type="entry name" value="GLYCOSYLTRANSFERASE WBBK-RELATED"/>
    <property type="match status" value="1"/>
</dbReference>
<dbReference type="InterPro" id="IPR001296">
    <property type="entry name" value="Glyco_trans_1"/>
</dbReference>
<accession>A0A2G6KCQ5</accession>
<sequence length="380" mass="43365">MNLGIDARLFYEQTGIGRYTRSLFAEYLRGNSLSDDQLFLFCDPSSSSSLSTEKLPNNVHVVAAQCQRRIVWTNWFLPPLLCQHQIDVYHGVCNFELPLRKVCRYVVTIHDLVPLFFPTLVPKKHLLFFRLFMKRAAHTADVIITDSEHSKRDIVRHLQVPEENVRVIYLGFTPPDSHNDDRDTLGAVLRRYHISRPYLLFVGVLEPKKNLKRLVDAFVMVRKYCEQGKNLQLVLAGGKGWFSEQLYRKVQELHLNEHVVFTGYVADEDLPSLYRGAEMFVFPSIYEGFGLPVIEAMSCGTPVVTSASSSLPEIAGNAGVLVNPLDSHDIFQGIRTVLTNKEQQEAMRTAGPLQAQKFSWRHTAEQTYRVYHEVYSGLSS</sequence>
<comment type="caution">
    <text evidence="4">The sequence shown here is derived from an EMBL/GenBank/DDBJ whole genome shotgun (WGS) entry which is preliminary data.</text>
</comment>
<dbReference type="GO" id="GO:0009103">
    <property type="term" value="P:lipopolysaccharide biosynthetic process"/>
    <property type="evidence" value="ECO:0007669"/>
    <property type="project" value="TreeGrafter"/>
</dbReference>
<dbReference type="PANTHER" id="PTHR46401">
    <property type="entry name" value="GLYCOSYLTRANSFERASE WBBK-RELATED"/>
    <property type="match status" value="1"/>
</dbReference>
<dbReference type="Pfam" id="PF00534">
    <property type="entry name" value="Glycos_transf_1"/>
    <property type="match status" value="1"/>
</dbReference>
<keyword evidence="1" id="KW-0808">Transferase</keyword>
<evidence type="ECO:0000259" key="3">
    <source>
        <dbReference type="Pfam" id="PF13439"/>
    </source>
</evidence>
<dbReference type="Pfam" id="PF13439">
    <property type="entry name" value="Glyco_transf_4"/>
    <property type="match status" value="1"/>
</dbReference>
<dbReference type="FunFam" id="3.40.50.2000:FF:000119">
    <property type="entry name" value="Glycosyl transferase group 1"/>
    <property type="match status" value="1"/>
</dbReference>
<gene>
    <name evidence="4" type="ORF">CSA56_11670</name>
</gene>
<dbReference type="EMBL" id="PDSK01000098">
    <property type="protein sequence ID" value="PIE33458.1"/>
    <property type="molecule type" value="Genomic_DNA"/>
</dbReference>
<organism evidence="4 5">
    <name type="scientific">candidate division KSB3 bacterium</name>
    <dbReference type="NCBI Taxonomy" id="2044937"/>
    <lineage>
        <taxon>Bacteria</taxon>
        <taxon>candidate division KSB3</taxon>
    </lineage>
</organism>